<accession>A0A1G7YRG3</accession>
<dbReference type="InterPro" id="IPR000326">
    <property type="entry name" value="PAP2/HPO"/>
</dbReference>
<evidence type="ECO:0000313" key="4">
    <source>
        <dbReference type="Proteomes" id="UP000198779"/>
    </source>
</evidence>
<feature type="transmembrane region" description="Helical" evidence="1">
    <location>
        <begin position="21"/>
        <end position="45"/>
    </location>
</feature>
<dbReference type="PANTHER" id="PTHR14969">
    <property type="entry name" value="SPHINGOSINE-1-PHOSPHATE PHOSPHOHYDROLASE"/>
    <property type="match status" value="1"/>
</dbReference>
<organism evidence="3 4">
    <name type="scientific">Prevotella communis</name>
    <dbReference type="NCBI Taxonomy" id="2913614"/>
    <lineage>
        <taxon>Bacteria</taxon>
        <taxon>Pseudomonadati</taxon>
        <taxon>Bacteroidota</taxon>
        <taxon>Bacteroidia</taxon>
        <taxon>Bacteroidales</taxon>
        <taxon>Prevotellaceae</taxon>
        <taxon>Prevotella</taxon>
    </lineage>
</organism>
<dbReference type="Gene3D" id="1.20.144.10">
    <property type="entry name" value="Phosphatidic acid phosphatase type 2/haloperoxidase"/>
    <property type="match status" value="1"/>
</dbReference>
<dbReference type="PANTHER" id="PTHR14969:SF13">
    <property type="entry name" value="AT30094P"/>
    <property type="match status" value="1"/>
</dbReference>
<dbReference type="EMBL" id="FNCQ01000014">
    <property type="protein sequence ID" value="SDG99162.1"/>
    <property type="molecule type" value="Genomic_DNA"/>
</dbReference>
<dbReference type="CDD" id="cd03395">
    <property type="entry name" value="PAP2_like_4"/>
    <property type="match status" value="1"/>
</dbReference>
<reference evidence="4" key="1">
    <citation type="submission" date="2016-10" db="EMBL/GenBank/DDBJ databases">
        <authorList>
            <person name="Varghese N."/>
            <person name="Submissions S."/>
        </authorList>
    </citation>
    <scope>NUCLEOTIDE SEQUENCE [LARGE SCALE GENOMIC DNA]</scope>
    <source>
        <strain evidence="4">BP1-148</strain>
    </source>
</reference>
<name>A0A1G7YRG3_9BACT</name>
<dbReference type="Proteomes" id="UP000198779">
    <property type="component" value="Unassembled WGS sequence"/>
</dbReference>
<proteinExistence type="predicted"/>
<dbReference type="SUPFAM" id="SSF48317">
    <property type="entry name" value="Acid phosphatase/Vanadium-dependent haloperoxidase"/>
    <property type="match status" value="1"/>
</dbReference>
<keyword evidence="4" id="KW-1185">Reference proteome</keyword>
<keyword evidence="1" id="KW-0472">Membrane</keyword>
<feature type="transmembrane region" description="Helical" evidence="1">
    <location>
        <begin position="209"/>
        <end position="230"/>
    </location>
</feature>
<dbReference type="STRING" id="645274.SAMN04487901_11457"/>
<dbReference type="AlphaFoldDB" id="A0A1G7YRG3"/>
<dbReference type="InterPro" id="IPR036938">
    <property type="entry name" value="PAP2/HPO_sf"/>
</dbReference>
<feature type="transmembrane region" description="Helical" evidence="1">
    <location>
        <begin position="122"/>
        <end position="145"/>
    </location>
</feature>
<evidence type="ECO:0000259" key="2">
    <source>
        <dbReference type="SMART" id="SM00014"/>
    </source>
</evidence>
<feature type="transmembrane region" description="Helical" evidence="1">
    <location>
        <begin position="57"/>
        <end position="79"/>
    </location>
</feature>
<dbReference type="SMART" id="SM00014">
    <property type="entry name" value="acidPPc"/>
    <property type="match status" value="1"/>
</dbReference>
<keyword evidence="1" id="KW-1133">Transmembrane helix</keyword>
<protein>
    <submittedName>
        <fullName evidence="3">Undecaprenyl-diphosphatase</fullName>
    </submittedName>
</protein>
<sequence length="231" mass="26193">MEEFIQLDKQLLLWFNGSDSLFLDGLVKTLTTATTWIPLYLGLFYLVLKNNDNVQKVLLVLGCAGLCVFLAGSLNDLFVKPWVARWRPSRDPEIAMLVDVVNGYRGGRYGFFSSHAANTFSLAIFFTLLVRSKVLSVAMILWSLLNCWTRLYLGVHFPGDILCGLLWGGVVGTGMWFLHQHIYKKINTQDFYVSTQYTATGYQKSDVDIVICILLLTIVYAILKSCYTLYI</sequence>
<dbReference type="Pfam" id="PF01569">
    <property type="entry name" value="PAP2"/>
    <property type="match status" value="1"/>
</dbReference>
<feature type="transmembrane region" description="Helical" evidence="1">
    <location>
        <begin position="157"/>
        <end position="178"/>
    </location>
</feature>
<gene>
    <name evidence="3" type="ORF">SAMN04487901_11457</name>
</gene>
<dbReference type="RefSeq" id="WP_091818562.1">
    <property type="nucleotide sequence ID" value="NZ_FNCQ01000014.1"/>
</dbReference>
<keyword evidence="1" id="KW-0812">Transmembrane</keyword>
<evidence type="ECO:0000256" key="1">
    <source>
        <dbReference type="SAM" id="Phobius"/>
    </source>
</evidence>
<evidence type="ECO:0000313" key="3">
    <source>
        <dbReference type="EMBL" id="SDG99162.1"/>
    </source>
</evidence>
<feature type="domain" description="Phosphatidic acid phosphatase type 2/haloperoxidase" evidence="2">
    <location>
        <begin position="64"/>
        <end position="176"/>
    </location>
</feature>